<organism evidence="1">
    <name type="scientific">Candidatus Kentrum sp. TUN</name>
    <dbReference type="NCBI Taxonomy" id="2126343"/>
    <lineage>
        <taxon>Bacteria</taxon>
        <taxon>Pseudomonadati</taxon>
        <taxon>Pseudomonadota</taxon>
        <taxon>Gammaproteobacteria</taxon>
        <taxon>Candidatus Kentrum</taxon>
    </lineage>
</organism>
<gene>
    <name evidence="1" type="ORF">BECKTUN1418D_GA0071000_10982</name>
</gene>
<protein>
    <submittedName>
        <fullName evidence="1">Uncharacterized protein</fullName>
    </submittedName>
</protein>
<evidence type="ECO:0000313" key="1">
    <source>
        <dbReference type="EMBL" id="VFK59247.1"/>
    </source>
</evidence>
<sequence length="131" mass="14947">MMIVEEKKRVNEEEKQLELACLLLAQAMLLFDSEKPVDTDTVTKYAGELASEAVRQYEEILGEPGCSLPMVTRAIHYLRCLHKIPQVKDISWFSDALELLLEVVCPRYMVSNDQAKEFLLDMQIGISRVVS</sequence>
<dbReference type="AlphaFoldDB" id="A0A450ZZQ6"/>
<proteinExistence type="predicted"/>
<dbReference type="EMBL" id="CAADFX010000098">
    <property type="protein sequence ID" value="VFK59247.1"/>
    <property type="molecule type" value="Genomic_DNA"/>
</dbReference>
<name>A0A450ZZQ6_9GAMM</name>
<reference evidence="1" key="1">
    <citation type="submission" date="2019-02" db="EMBL/GenBank/DDBJ databases">
        <authorList>
            <person name="Gruber-Vodicka R. H."/>
            <person name="Seah K. B. B."/>
        </authorList>
    </citation>
    <scope>NUCLEOTIDE SEQUENCE</scope>
    <source>
        <strain evidence="1">BECK_BY1</strain>
    </source>
</reference>
<accession>A0A450ZZQ6</accession>